<keyword evidence="2" id="KW-1185">Reference proteome</keyword>
<dbReference type="HOGENOM" id="CLU_2448179_0_0_9"/>
<protein>
    <submittedName>
        <fullName evidence="1">Uncharacterized protein</fullName>
    </submittedName>
</protein>
<dbReference type="Proteomes" id="UP000003803">
    <property type="component" value="Unassembled WGS sequence"/>
</dbReference>
<dbReference type="AlphaFoldDB" id="B0P5R9"/>
<proteinExistence type="predicted"/>
<gene>
    <name evidence="1" type="ORF">ANACOL_00090</name>
</gene>
<accession>B0P5R9</accession>
<reference evidence="1" key="2">
    <citation type="submission" date="2013-09" db="EMBL/GenBank/DDBJ databases">
        <title>Draft genome sequence of Anaerotruncus colihominis(DSM 17241).</title>
        <authorList>
            <person name="Sudarsanam P."/>
            <person name="Ley R."/>
            <person name="Guruge J."/>
            <person name="Turnbaugh P.J."/>
            <person name="Mahowald M."/>
            <person name="Liep D."/>
            <person name="Gordon J."/>
        </authorList>
    </citation>
    <scope>NUCLEOTIDE SEQUENCE</scope>
    <source>
        <strain evidence="1">DSM 17241</strain>
    </source>
</reference>
<organism evidence="1 2">
    <name type="scientific">Anaerotruncus colihominis DSM 17241</name>
    <dbReference type="NCBI Taxonomy" id="445972"/>
    <lineage>
        <taxon>Bacteria</taxon>
        <taxon>Bacillati</taxon>
        <taxon>Bacillota</taxon>
        <taxon>Clostridia</taxon>
        <taxon>Eubacteriales</taxon>
        <taxon>Oscillospiraceae</taxon>
        <taxon>Anaerotruncus</taxon>
    </lineage>
</organism>
<sequence length="89" mass="10175">MGEKRCDIIGQILSLRLYSERKRQTVVAAFGRCRYMITGVFSKTRDILFRGWIIHEHLAGCRGSGQQIFGHNDRLRAGKSARINTVSHK</sequence>
<evidence type="ECO:0000313" key="1">
    <source>
        <dbReference type="EMBL" id="EDS13075.1"/>
    </source>
</evidence>
<comment type="caution">
    <text evidence="1">The sequence shown here is derived from an EMBL/GenBank/DDBJ whole genome shotgun (WGS) entry which is preliminary data.</text>
</comment>
<reference evidence="1" key="1">
    <citation type="submission" date="2007-11" db="EMBL/GenBank/DDBJ databases">
        <authorList>
            <person name="Fulton L."/>
            <person name="Clifton S."/>
            <person name="Fulton B."/>
            <person name="Xu J."/>
            <person name="Minx P."/>
            <person name="Pepin K.H."/>
            <person name="Johnson M."/>
            <person name="Thiruvilangam P."/>
            <person name="Bhonagiri V."/>
            <person name="Nash W.E."/>
            <person name="Mardis E.R."/>
            <person name="Wilson R.K."/>
        </authorList>
    </citation>
    <scope>NUCLEOTIDE SEQUENCE [LARGE SCALE GENOMIC DNA]</scope>
    <source>
        <strain evidence="1">DSM 17241</strain>
    </source>
</reference>
<name>B0P5R9_9FIRM</name>
<evidence type="ECO:0000313" key="2">
    <source>
        <dbReference type="Proteomes" id="UP000003803"/>
    </source>
</evidence>
<dbReference type="EMBL" id="ABGD02000003">
    <property type="protein sequence ID" value="EDS13075.1"/>
    <property type="molecule type" value="Genomic_DNA"/>
</dbReference>